<dbReference type="Proteomes" id="UP000287502">
    <property type="component" value="Chromosome"/>
</dbReference>
<feature type="site" description="Cleavage; by autolysis" evidence="8">
    <location>
        <begin position="190"/>
        <end position="191"/>
    </location>
</feature>
<keyword evidence="5 8" id="KW-0808">Transferase</keyword>
<dbReference type="Gene3D" id="3.60.70.12">
    <property type="entry name" value="L-amino peptidase D-ALA esterase/amidase"/>
    <property type="match status" value="1"/>
</dbReference>
<evidence type="ECO:0000256" key="5">
    <source>
        <dbReference type="ARBA" id="ARBA00022679"/>
    </source>
</evidence>
<feature type="chain" id="PRO_5023339945" description="Arginine biosynthesis bifunctional protein ArgJ beta chain" evidence="8">
    <location>
        <begin position="191"/>
        <end position="399"/>
    </location>
</feature>
<feature type="binding site" evidence="8">
    <location>
        <position position="271"/>
    </location>
    <ligand>
        <name>substrate</name>
    </ligand>
</feature>
<name>A0A3R5XYB3_9BACT</name>
<dbReference type="NCBIfam" id="TIGR00120">
    <property type="entry name" value="ArgJ"/>
    <property type="match status" value="1"/>
</dbReference>
<feature type="binding site" evidence="8">
    <location>
        <position position="154"/>
    </location>
    <ligand>
        <name>substrate</name>
    </ligand>
</feature>
<evidence type="ECO:0000256" key="6">
    <source>
        <dbReference type="ARBA" id="ARBA00022813"/>
    </source>
</evidence>
<dbReference type="GO" id="GO:0004042">
    <property type="term" value="F:L-glutamate N-acetyltransferase activity"/>
    <property type="evidence" value="ECO:0007669"/>
    <property type="project" value="UniProtKB-UniRule"/>
</dbReference>
<comment type="similarity">
    <text evidence="1 8">Belongs to the ArgJ family.</text>
</comment>
<dbReference type="OrthoDB" id="9804242at2"/>
<evidence type="ECO:0000313" key="9">
    <source>
        <dbReference type="EMBL" id="QAR34221.1"/>
    </source>
</evidence>
<dbReference type="CDD" id="cd02152">
    <property type="entry name" value="OAT"/>
    <property type="match status" value="1"/>
</dbReference>
<dbReference type="FunFam" id="3.60.70.12:FF:000001">
    <property type="entry name" value="Arginine biosynthesis bifunctional protein ArgJ, chloroplastic"/>
    <property type="match status" value="1"/>
</dbReference>
<dbReference type="InterPro" id="IPR002813">
    <property type="entry name" value="Arg_biosynth_ArgJ"/>
</dbReference>
<dbReference type="RefSeq" id="WP_128467526.1">
    <property type="nucleotide sequence ID" value="NZ_CP035108.1"/>
</dbReference>
<keyword evidence="8" id="KW-0511">Multifunctional enzyme</keyword>
<protein>
    <recommendedName>
        <fullName evidence="8">Arginine biosynthesis bifunctional protein ArgJ</fullName>
    </recommendedName>
    <domain>
        <recommendedName>
            <fullName evidence="8">Glutamate N-acetyltransferase</fullName>
            <ecNumber evidence="8">2.3.1.35</ecNumber>
        </recommendedName>
        <alternativeName>
            <fullName evidence="8">Ornithine acetyltransferase</fullName>
            <shortName evidence="8">OATase</shortName>
        </alternativeName>
        <alternativeName>
            <fullName evidence="8">Ornithine transacetylase</fullName>
        </alternativeName>
    </domain>
    <domain>
        <recommendedName>
            <fullName evidence="8">Amino-acid acetyltransferase</fullName>
            <ecNumber evidence="8">2.3.1.1</ecNumber>
        </recommendedName>
        <alternativeName>
            <fullName evidence="8">N-acetylglutamate synthase</fullName>
            <shortName evidence="8">AGSase</shortName>
        </alternativeName>
    </domain>
    <component>
        <recommendedName>
            <fullName evidence="8">Arginine biosynthesis bifunctional protein ArgJ alpha chain</fullName>
        </recommendedName>
    </component>
    <component>
        <recommendedName>
            <fullName evidence="8">Arginine biosynthesis bifunctional protein ArgJ beta chain</fullName>
        </recommendedName>
    </component>
</protein>
<comment type="function">
    <text evidence="8">Catalyzes two activities which are involved in the cyclic version of arginine biosynthesis: the synthesis of N-acetylglutamate from glutamate and acetyl-CoA as the acetyl donor, and of ornithine by transacetylation between N(2)-acetylornithine and glutamate.</text>
</comment>
<evidence type="ECO:0000313" key="10">
    <source>
        <dbReference type="Proteomes" id="UP000287502"/>
    </source>
</evidence>
<keyword evidence="8" id="KW-0963">Cytoplasm</keyword>
<feature type="binding site" evidence="8">
    <location>
        <position position="191"/>
    </location>
    <ligand>
        <name>substrate</name>
    </ligand>
</feature>
<reference evidence="9 10" key="1">
    <citation type="submission" date="2019-01" db="EMBL/GenBank/DDBJ databases">
        <title>Geovibrio thiophilus DSM 11263, complete genome.</title>
        <authorList>
            <person name="Spring S."/>
            <person name="Bunk B."/>
            <person name="Sproer C."/>
        </authorList>
    </citation>
    <scope>NUCLEOTIDE SEQUENCE [LARGE SCALE GENOMIC DNA]</scope>
    <source>
        <strain evidence="9 10">DSM 11263</strain>
    </source>
</reference>
<evidence type="ECO:0000256" key="3">
    <source>
        <dbReference type="ARBA" id="ARBA00022571"/>
    </source>
</evidence>
<feature type="binding site" evidence="8">
    <location>
        <position position="394"/>
    </location>
    <ligand>
        <name>substrate</name>
    </ligand>
</feature>
<dbReference type="GO" id="GO:0006526">
    <property type="term" value="P:L-arginine biosynthetic process"/>
    <property type="evidence" value="ECO:0007669"/>
    <property type="project" value="UniProtKB-UniRule"/>
</dbReference>
<comment type="catalytic activity">
    <reaction evidence="8">
        <text>N(2)-acetyl-L-ornithine + L-glutamate = N-acetyl-L-glutamate + L-ornithine</text>
        <dbReference type="Rhea" id="RHEA:15349"/>
        <dbReference type="ChEBI" id="CHEBI:29985"/>
        <dbReference type="ChEBI" id="CHEBI:44337"/>
        <dbReference type="ChEBI" id="CHEBI:46911"/>
        <dbReference type="ChEBI" id="CHEBI:57805"/>
        <dbReference type="EC" id="2.3.1.35"/>
    </reaction>
</comment>
<keyword evidence="10" id="KW-1185">Reference proteome</keyword>
<dbReference type="HAMAP" id="MF_01106">
    <property type="entry name" value="ArgJ"/>
    <property type="match status" value="1"/>
</dbReference>
<dbReference type="InterPro" id="IPR016117">
    <property type="entry name" value="ArgJ-like_dom_sf"/>
</dbReference>
<gene>
    <name evidence="8 9" type="primary">argJ</name>
    <name evidence="9" type="ORF">EP073_12640</name>
</gene>
<organism evidence="9 10">
    <name type="scientific">Geovibrio thiophilus</name>
    <dbReference type="NCBI Taxonomy" id="139438"/>
    <lineage>
        <taxon>Bacteria</taxon>
        <taxon>Pseudomonadati</taxon>
        <taxon>Deferribacterota</taxon>
        <taxon>Deferribacteres</taxon>
        <taxon>Deferribacterales</taxon>
        <taxon>Geovibrionaceae</taxon>
        <taxon>Geovibrio</taxon>
    </lineage>
</organism>
<dbReference type="Gene3D" id="3.10.20.340">
    <property type="entry name" value="ArgJ beta chain, C-terminal domain"/>
    <property type="match status" value="1"/>
</dbReference>
<dbReference type="EC" id="2.3.1.1" evidence="8"/>
<dbReference type="PANTHER" id="PTHR23100">
    <property type="entry name" value="ARGININE BIOSYNTHESIS BIFUNCTIONAL PROTEIN ARGJ"/>
    <property type="match status" value="1"/>
</dbReference>
<dbReference type="GO" id="GO:0005737">
    <property type="term" value="C:cytoplasm"/>
    <property type="evidence" value="ECO:0007669"/>
    <property type="project" value="UniProtKB-SubCell"/>
</dbReference>
<proteinExistence type="inferred from homology"/>
<feature type="chain" id="PRO_5023339944" description="Arginine biosynthesis bifunctional protein ArgJ alpha chain" evidence="8">
    <location>
        <begin position="1"/>
        <end position="190"/>
    </location>
</feature>
<comment type="subunit">
    <text evidence="2 8">Heterotetramer of two alpha and two beta chains.</text>
</comment>
<accession>A0A3R5XYB3</accession>
<evidence type="ECO:0000256" key="2">
    <source>
        <dbReference type="ARBA" id="ARBA00011475"/>
    </source>
</evidence>
<dbReference type="KEGG" id="gtl:EP073_12640"/>
<dbReference type="Pfam" id="PF01960">
    <property type="entry name" value="ArgJ"/>
    <property type="match status" value="1"/>
</dbReference>
<evidence type="ECO:0000256" key="4">
    <source>
        <dbReference type="ARBA" id="ARBA00022605"/>
    </source>
</evidence>
<dbReference type="SUPFAM" id="SSF56266">
    <property type="entry name" value="DmpA/ArgJ-like"/>
    <property type="match status" value="1"/>
</dbReference>
<dbReference type="GO" id="GO:0004358">
    <property type="term" value="F:L-glutamate N-acetyltransferase activity, acting on acetyl-L-ornithine as donor"/>
    <property type="evidence" value="ECO:0007669"/>
    <property type="project" value="UniProtKB-UniRule"/>
</dbReference>
<feature type="active site" description="Nucleophile" evidence="8">
    <location>
        <position position="191"/>
    </location>
</feature>
<comment type="subcellular location">
    <subcellularLocation>
        <location evidence="8">Cytoplasm</location>
    </subcellularLocation>
</comment>
<dbReference type="EC" id="2.3.1.35" evidence="8"/>
<dbReference type="AlphaFoldDB" id="A0A3R5XYB3"/>
<keyword evidence="3 8" id="KW-0055">Arginine biosynthesis</keyword>
<feature type="binding site" evidence="8">
    <location>
        <position position="399"/>
    </location>
    <ligand>
        <name>substrate</name>
    </ligand>
</feature>
<comment type="pathway">
    <text evidence="8">Amino-acid biosynthesis; L-arginine biosynthesis; N(2)-acetyl-L-ornithine from L-glutamate: step 1/4.</text>
</comment>
<comment type="pathway">
    <text evidence="8">Amino-acid biosynthesis; L-arginine biosynthesis; L-ornithine and N-acetyl-L-glutamate from L-glutamate and N(2)-acetyl-L-ornithine (cyclic): step 1/1.</text>
</comment>
<evidence type="ECO:0000256" key="8">
    <source>
        <dbReference type="HAMAP-Rule" id="MF_01106"/>
    </source>
</evidence>
<dbReference type="EMBL" id="CP035108">
    <property type="protein sequence ID" value="QAR34221.1"/>
    <property type="molecule type" value="Genomic_DNA"/>
</dbReference>
<dbReference type="GO" id="GO:0006592">
    <property type="term" value="P:ornithine biosynthetic process"/>
    <property type="evidence" value="ECO:0007669"/>
    <property type="project" value="TreeGrafter"/>
</dbReference>
<dbReference type="InterPro" id="IPR042195">
    <property type="entry name" value="ArgJ_beta_C"/>
</dbReference>
<keyword evidence="7 8" id="KW-0012">Acyltransferase</keyword>
<dbReference type="NCBIfam" id="NF003802">
    <property type="entry name" value="PRK05388.1"/>
    <property type="match status" value="1"/>
</dbReference>
<feature type="site" description="Involved in the stabilization of negative charge on the oxyanion by the formation of the oxyanion hole" evidence="8">
    <location>
        <position position="118"/>
    </location>
</feature>
<evidence type="ECO:0000256" key="1">
    <source>
        <dbReference type="ARBA" id="ARBA00006774"/>
    </source>
</evidence>
<feature type="binding site" evidence="8">
    <location>
        <position position="180"/>
    </location>
    <ligand>
        <name>substrate</name>
    </ligand>
</feature>
<dbReference type="PANTHER" id="PTHR23100:SF0">
    <property type="entry name" value="ARGININE BIOSYNTHESIS BIFUNCTIONAL PROTEIN ARGJ, MITOCHONDRIAL"/>
    <property type="match status" value="1"/>
</dbReference>
<comment type="catalytic activity">
    <reaction evidence="8">
        <text>L-glutamate + acetyl-CoA = N-acetyl-L-glutamate + CoA + H(+)</text>
        <dbReference type="Rhea" id="RHEA:24292"/>
        <dbReference type="ChEBI" id="CHEBI:15378"/>
        <dbReference type="ChEBI" id="CHEBI:29985"/>
        <dbReference type="ChEBI" id="CHEBI:44337"/>
        <dbReference type="ChEBI" id="CHEBI:57287"/>
        <dbReference type="ChEBI" id="CHEBI:57288"/>
        <dbReference type="EC" id="2.3.1.1"/>
    </reaction>
</comment>
<evidence type="ECO:0000256" key="7">
    <source>
        <dbReference type="ARBA" id="ARBA00023315"/>
    </source>
</evidence>
<feature type="site" description="Involved in the stabilization of negative charge on the oxyanion by the formation of the oxyanion hole" evidence="8">
    <location>
        <position position="117"/>
    </location>
</feature>
<keyword evidence="6 8" id="KW-0068">Autocatalytic cleavage</keyword>
<sequence>MEHIKGAGVCAPLGFSASSAVADVKGNGKGKRDMALLYSEVPFNAAAVFTSNKFCAAPVIHGRELIGKKGKFSAIVVNSGNANACTGEKGLAACGEITKAFAAELDVDEKAVLISSTGVIGVQLPVGKMTAKAGELIDELDSGNSHEFAEAIMTTDAVKKEYAVLVETQNGAYVVAGAAKGAGMIAPSMATMLAFITTDAAVKTDALQEALSHAMTDSFNSVTVDGDMSTNDTVFLFANGMSGIIPNREEFFEAVKTVCVELAKMIVRDGEGATKFCTFKVVNAATDEDAKKCAFAVANSPLVKTMLHGEDPNWGRIFATVGACGIQCRQDNVDLYFENLKYAENGIIIDYALEPQAAAIMKKKDIEITVDLKEGSASKTVYTCDFTKEYISINADYRS</sequence>
<keyword evidence="4 8" id="KW-0028">Amino-acid biosynthesis</keyword>
<dbReference type="UniPathway" id="UPA00068">
    <property type="reaction ID" value="UER00106"/>
</dbReference>